<dbReference type="STRING" id="336292.SAMN05660710_01013"/>
<protein>
    <submittedName>
        <fullName evidence="2">ABC-type polysaccharide/polyol phosphate export permease</fullName>
    </submittedName>
</protein>
<dbReference type="AlphaFoldDB" id="A0A1G5EBK2"/>
<evidence type="ECO:0000313" key="3">
    <source>
        <dbReference type="Proteomes" id="UP000199502"/>
    </source>
</evidence>
<dbReference type="RefSeq" id="WP_139165898.1">
    <property type="nucleotide sequence ID" value="NZ_FMVT01000003.1"/>
</dbReference>
<name>A0A1G5EBK2_9RHOB</name>
<feature type="transmembrane region" description="Helical" evidence="1">
    <location>
        <begin position="242"/>
        <end position="260"/>
    </location>
</feature>
<proteinExistence type="predicted"/>
<feature type="transmembrane region" description="Helical" evidence="1">
    <location>
        <begin position="152"/>
        <end position="173"/>
    </location>
</feature>
<dbReference type="Proteomes" id="UP000199502">
    <property type="component" value="Unassembled WGS sequence"/>
</dbReference>
<keyword evidence="1" id="KW-0812">Transmembrane</keyword>
<feature type="transmembrane region" description="Helical" evidence="1">
    <location>
        <begin position="111"/>
        <end position="140"/>
    </location>
</feature>
<organism evidence="2 3">
    <name type="scientific">Paracoccus tibetensis</name>
    <dbReference type="NCBI Taxonomy" id="336292"/>
    <lineage>
        <taxon>Bacteria</taxon>
        <taxon>Pseudomonadati</taxon>
        <taxon>Pseudomonadota</taxon>
        <taxon>Alphaproteobacteria</taxon>
        <taxon>Rhodobacterales</taxon>
        <taxon>Paracoccaceae</taxon>
        <taxon>Paracoccus</taxon>
    </lineage>
</organism>
<evidence type="ECO:0000313" key="2">
    <source>
        <dbReference type="EMBL" id="SCY24070.1"/>
    </source>
</evidence>
<keyword evidence="1" id="KW-0472">Membrane</keyword>
<dbReference type="EMBL" id="FMVT01000003">
    <property type="protein sequence ID" value="SCY24070.1"/>
    <property type="molecule type" value="Genomic_DNA"/>
</dbReference>
<accession>A0A1G5EBK2</accession>
<feature type="transmembrane region" description="Helical" evidence="1">
    <location>
        <begin position="36"/>
        <end position="60"/>
    </location>
</feature>
<sequence length="273" mass="30649">MFQRRQTRTMAEAAFTTLSLIYHQTVFKLRNAHRSALMGILMSISQTLIMIAIFMAVYYLIGIRSAPLRGDYVLFIISGVLCFMTLRGAVSAVSGSYSINTGLLKHEPLNPAVMICAAALSILYQKVITCIVVLGGYYLFFENYTIYQPLGVAKMLLMSWIVGCSIGFVFLGIQPWAPDLSKMLVLGYTRISIITSGKAFLANVMPNFLLPWFIWNPLFHLVDQSRGYMFINYTPHRTSLDYPIKVAIGLFGVGLLINFATRKYESLSWTAGR</sequence>
<keyword evidence="1" id="KW-1133">Transmembrane helix</keyword>
<keyword evidence="3" id="KW-1185">Reference proteome</keyword>
<reference evidence="2 3" key="1">
    <citation type="submission" date="2016-10" db="EMBL/GenBank/DDBJ databases">
        <authorList>
            <person name="de Groot N.N."/>
        </authorList>
    </citation>
    <scope>NUCLEOTIDE SEQUENCE [LARGE SCALE GENOMIC DNA]</scope>
    <source>
        <strain evidence="2 3">CGMCC 1.8925</strain>
    </source>
</reference>
<feature type="transmembrane region" description="Helical" evidence="1">
    <location>
        <begin position="72"/>
        <end position="90"/>
    </location>
</feature>
<evidence type="ECO:0000256" key="1">
    <source>
        <dbReference type="SAM" id="Phobius"/>
    </source>
</evidence>
<gene>
    <name evidence="2" type="ORF">SAMN05660710_01013</name>
</gene>
<feature type="transmembrane region" description="Helical" evidence="1">
    <location>
        <begin position="200"/>
        <end position="222"/>
    </location>
</feature>
<dbReference type="OrthoDB" id="7835223at2"/>